<feature type="region of interest" description="Disordered" evidence="3">
    <location>
        <begin position="100"/>
        <end position="140"/>
    </location>
</feature>
<feature type="compositionally biased region" description="Acidic residues" evidence="3">
    <location>
        <begin position="120"/>
        <end position="133"/>
    </location>
</feature>
<reference evidence="5 6" key="1">
    <citation type="submission" date="2019-09" db="EMBL/GenBank/DDBJ databases">
        <title>A chromosome-level genome assembly of the Chinese tupelo Nyssa sinensis.</title>
        <authorList>
            <person name="Yang X."/>
            <person name="Kang M."/>
            <person name="Yang Y."/>
            <person name="Xiong H."/>
            <person name="Wang M."/>
            <person name="Zhang Z."/>
            <person name="Wang Z."/>
            <person name="Wu H."/>
            <person name="Ma T."/>
            <person name="Liu J."/>
            <person name="Xi Z."/>
        </authorList>
    </citation>
    <scope>NUCLEOTIDE SEQUENCE [LARGE SCALE GENOMIC DNA]</scope>
    <source>
        <strain evidence="5">J267</strain>
        <tissue evidence="5">Leaf</tissue>
    </source>
</reference>
<dbReference type="CDD" id="cd00051">
    <property type="entry name" value="EFh"/>
    <property type="match status" value="1"/>
</dbReference>
<dbReference type="Proteomes" id="UP000325577">
    <property type="component" value="Linkage Group LG1"/>
</dbReference>
<sequence length="140" mass="16386">MAIISCIQVQPNREMSLDEFQEWLRRFDTDQDGRISREELKEALHSLRIWFGWWKARQGMKEADTDHTGHIDNAKEIEKLDTIRLQKIYIALDGQECSSSRHEFTFESEPNSEKLKVESVNDDMEEDLAEEPDTVISPSD</sequence>
<dbReference type="AlphaFoldDB" id="A0A5J5BWI6"/>
<feature type="compositionally biased region" description="Basic and acidic residues" evidence="3">
    <location>
        <begin position="100"/>
        <end position="119"/>
    </location>
</feature>
<name>A0A5J5BWI6_9ASTE</name>
<accession>A0A5J5BWI6</accession>
<dbReference type="Gene3D" id="1.10.238.10">
    <property type="entry name" value="EF-hand"/>
    <property type="match status" value="1"/>
</dbReference>
<evidence type="ECO:0000256" key="3">
    <source>
        <dbReference type="SAM" id="MobiDB-lite"/>
    </source>
</evidence>
<dbReference type="InterPro" id="IPR050145">
    <property type="entry name" value="Centrin_CML-like"/>
</dbReference>
<keyword evidence="1" id="KW-0677">Repeat</keyword>
<gene>
    <name evidence="5" type="ORF">F0562_003636</name>
</gene>
<dbReference type="SUPFAM" id="SSF47473">
    <property type="entry name" value="EF-hand"/>
    <property type="match status" value="1"/>
</dbReference>
<dbReference type="Pfam" id="PF13202">
    <property type="entry name" value="EF-hand_5"/>
    <property type="match status" value="1"/>
</dbReference>
<proteinExistence type="predicted"/>
<evidence type="ECO:0000313" key="5">
    <source>
        <dbReference type="EMBL" id="KAA8547208.1"/>
    </source>
</evidence>
<protein>
    <recommendedName>
        <fullName evidence="4">EF-hand domain-containing protein</fullName>
    </recommendedName>
</protein>
<dbReference type="PROSITE" id="PS50222">
    <property type="entry name" value="EF_HAND_2"/>
    <property type="match status" value="1"/>
</dbReference>
<dbReference type="PANTHER" id="PTHR23050">
    <property type="entry name" value="CALCIUM BINDING PROTEIN"/>
    <property type="match status" value="1"/>
</dbReference>
<feature type="domain" description="EF-hand" evidence="4">
    <location>
        <begin position="15"/>
        <end position="50"/>
    </location>
</feature>
<evidence type="ECO:0000256" key="1">
    <source>
        <dbReference type="ARBA" id="ARBA00022737"/>
    </source>
</evidence>
<dbReference type="InterPro" id="IPR018247">
    <property type="entry name" value="EF_Hand_1_Ca_BS"/>
</dbReference>
<keyword evidence="6" id="KW-1185">Reference proteome</keyword>
<dbReference type="InterPro" id="IPR002048">
    <property type="entry name" value="EF_hand_dom"/>
</dbReference>
<organism evidence="5 6">
    <name type="scientific">Nyssa sinensis</name>
    <dbReference type="NCBI Taxonomy" id="561372"/>
    <lineage>
        <taxon>Eukaryota</taxon>
        <taxon>Viridiplantae</taxon>
        <taxon>Streptophyta</taxon>
        <taxon>Embryophyta</taxon>
        <taxon>Tracheophyta</taxon>
        <taxon>Spermatophyta</taxon>
        <taxon>Magnoliopsida</taxon>
        <taxon>eudicotyledons</taxon>
        <taxon>Gunneridae</taxon>
        <taxon>Pentapetalae</taxon>
        <taxon>asterids</taxon>
        <taxon>Cornales</taxon>
        <taxon>Nyssaceae</taxon>
        <taxon>Nyssa</taxon>
    </lineage>
</organism>
<evidence type="ECO:0000313" key="6">
    <source>
        <dbReference type="Proteomes" id="UP000325577"/>
    </source>
</evidence>
<dbReference type="InterPro" id="IPR011992">
    <property type="entry name" value="EF-hand-dom_pair"/>
</dbReference>
<dbReference type="OrthoDB" id="26525at2759"/>
<evidence type="ECO:0000259" key="4">
    <source>
        <dbReference type="PROSITE" id="PS50222"/>
    </source>
</evidence>
<dbReference type="PROSITE" id="PS00018">
    <property type="entry name" value="EF_HAND_1"/>
    <property type="match status" value="1"/>
</dbReference>
<dbReference type="GO" id="GO:0005509">
    <property type="term" value="F:calcium ion binding"/>
    <property type="evidence" value="ECO:0007669"/>
    <property type="project" value="InterPro"/>
</dbReference>
<dbReference type="SMART" id="SM00054">
    <property type="entry name" value="EFh"/>
    <property type="match status" value="1"/>
</dbReference>
<keyword evidence="2" id="KW-0106">Calcium</keyword>
<evidence type="ECO:0000256" key="2">
    <source>
        <dbReference type="ARBA" id="ARBA00022837"/>
    </source>
</evidence>
<dbReference type="EMBL" id="CM018032">
    <property type="protein sequence ID" value="KAA8547208.1"/>
    <property type="molecule type" value="Genomic_DNA"/>
</dbReference>